<dbReference type="InterPro" id="IPR001424">
    <property type="entry name" value="SOD_Cu_Zn_dom"/>
</dbReference>
<dbReference type="PRINTS" id="PR00068">
    <property type="entry name" value="CUZNDISMTASE"/>
</dbReference>
<feature type="domain" description="Superoxide dismutase copper/zinc binding" evidence="5">
    <location>
        <begin position="74"/>
        <end position="214"/>
    </location>
</feature>
<keyword evidence="2" id="KW-0560">Oxidoreductase</keyword>
<comment type="cofactor">
    <cofactor evidence="2">
        <name>Zn(2+)</name>
        <dbReference type="ChEBI" id="CHEBI:29105"/>
    </cofactor>
    <text evidence="2">Binds 1 zinc ion per subunit.</text>
</comment>
<evidence type="ECO:0000256" key="1">
    <source>
        <dbReference type="ARBA" id="ARBA00010457"/>
    </source>
</evidence>
<dbReference type="SUPFAM" id="SSF49329">
    <property type="entry name" value="Cu,Zn superoxide dismutase-like"/>
    <property type="match status" value="1"/>
</dbReference>
<evidence type="ECO:0000256" key="2">
    <source>
        <dbReference type="RuleBase" id="RU000393"/>
    </source>
</evidence>
<evidence type="ECO:0000256" key="3">
    <source>
        <dbReference type="SAM" id="MobiDB-lite"/>
    </source>
</evidence>
<keyword evidence="2" id="KW-0862">Zinc</keyword>
<dbReference type="EMBL" id="FPKU01000001">
    <property type="protein sequence ID" value="SFZ81252.1"/>
    <property type="molecule type" value="Genomic_DNA"/>
</dbReference>
<accession>A0A1K2HT10</accession>
<dbReference type="AlphaFoldDB" id="A0A1K2HT10"/>
<keyword evidence="7" id="KW-1185">Reference proteome</keyword>
<dbReference type="Gene3D" id="2.60.40.200">
    <property type="entry name" value="Superoxide dismutase, copper/zinc binding domain"/>
    <property type="match status" value="1"/>
</dbReference>
<proteinExistence type="inferred from homology"/>
<evidence type="ECO:0000313" key="6">
    <source>
        <dbReference type="EMBL" id="SFZ81252.1"/>
    </source>
</evidence>
<comment type="function">
    <text evidence="2">Destroys radicals which are normally produced within the cells and which are toxic to biological systems.</text>
</comment>
<dbReference type="PANTHER" id="PTHR10003">
    <property type="entry name" value="SUPEROXIDE DISMUTASE CU-ZN -RELATED"/>
    <property type="match status" value="1"/>
</dbReference>
<dbReference type="InterPro" id="IPR036423">
    <property type="entry name" value="SOD-like_Cu/Zn_dom_sf"/>
</dbReference>
<dbReference type="InterPro" id="IPR018152">
    <property type="entry name" value="SOD_Cu/Zn_BS"/>
</dbReference>
<feature type="region of interest" description="Disordered" evidence="3">
    <location>
        <begin position="27"/>
        <end position="55"/>
    </location>
</feature>
<dbReference type="Proteomes" id="UP000183447">
    <property type="component" value="Unassembled WGS sequence"/>
</dbReference>
<dbReference type="CDD" id="cd00305">
    <property type="entry name" value="Cu-Zn_Superoxide_Dismutase"/>
    <property type="match status" value="1"/>
</dbReference>
<dbReference type="Pfam" id="PF00080">
    <property type="entry name" value="Sod_Cu"/>
    <property type="match status" value="1"/>
</dbReference>
<comment type="catalytic activity">
    <reaction evidence="2">
        <text>2 superoxide + 2 H(+) = H2O2 + O2</text>
        <dbReference type="Rhea" id="RHEA:20696"/>
        <dbReference type="ChEBI" id="CHEBI:15378"/>
        <dbReference type="ChEBI" id="CHEBI:15379"/>
        <dbReference type="ChEBI" id="CHEBI:16240"/>
        <dbReference type="ChEBI" id="CHEBI:18421"/>
        <dbReference type="EC" id="1.15.1.1"/>
    </reaction>
</comment>
<feature type="signal peptide" evidence="4">
    <location>
        <begin position="1"/>
        <end position="24"/>
    </location>
</feature>
<dbReference type="STRING" id="665118.SAMN02983003_0397"/>
<organism evidence="6 7">
    <name type="scientific">Devosia enhydra</name>
    <dbReference type="NCBI Taxonomy" id="665118"/>
    <lineage>
        <taxon>Bacteria</taxon>
        <taxon>Pseudomonadati</taxon>
        <taxon>Pseudomonadota</taxon>
        <taxon>Alphaproteobacteria</taxon>
        <taxon>Hyphomicrobiales</taxon>
        <taxon>Devosiaceae</taxon>
        <taxon>Devosia</taxon>
    </lineage>
</organism>
<name>A0A1K2HT10_9HYPH</name>
<dbReference type="GO" id="GO:0005507">
    <property type="term" value="F:copper ion binding"/>
    <property type="evidence" value="ECO:0007669"/>
    <property type="project" value="InterPro"/>
</dbReference>
<dbReference type="EC" id="1.15.1.1" evidence="2"/>
<keyword evidence="2" id="KW-0186">Copper</keyword>
<reference evidence="6 7" key="1">
    <citation type="submission" date="2016-11" db="EMBL/GenBank/DDBJ databases">
        <authorList>
            <person name="Jaros S."/>
            <person name="Januszkiewicz K."/>
            <person name="Wedrychowicz H."/>
        </authorList>
    </citation>
    <scope>NUCLEOTIDE SEQUENCE [LARGE SCALE GENOMIC DNA]</scope>
    <source>
        <strain evidence="6 7">ATCC 23634</strain>
    </source>
</reference>
<dbReference type="GO" id="GO:0004784">
    <property type="term" value="F:superoxide dismutase activity"/>
    <property type="evidence" value="ECO:0007669"/>
    <property type="project" value="UniProtKB-EC"/>
</dbReference>
<evidence type="ECO:0000313" key="7">
    <source>
        <dbReference type="Proteomes" id="UP000183447"/>
    </source>
</evidence>
<comment type="similarity">
    <text evidence="1 2">Belongs to the Cu-Zn superoxide dismutase family.</text>
</comment>
<dbReference type="PROSITE" id="PS00332">
    <property type="entry name" value="SOD_CU_ZN_2"/>
    <property type="match status" value="1"/>
</dbReference>
<dbReference type="RefSeq" id="WP_072338728.1">
    <property type="nucleotide sequence ID" value="NZ_FPKU01000001.1"/>
</dbReference>
<protein>
    <recommendedName>
        <fullName evidence="2">Superoxide dismutase [Cu-Zn]</fullName>
        <ecNumber evidence="2">1.15.1.1</ecNumber>
    </recommendedName>
</protein>
<evidence type="ECO:0000256" key="4">
    <source>
        <dbReference type="SAM" id="SignalP"/>
    </source>
</evidence>
<dbReference type="InterPro" id="IPR024134">
    <property type="entry name" value="SOD_Cu/Zn_/chaperone"/>
</dbReference>
<comment type="cofactor">
    <cofactor evidence="2">
        <name>Cu cation</name>
        <dbReference type="ChEBI" id="CHEBI:23378"/>
    </cofactor>
    <text evidence="2">Binds 1 copper ion per subunit.</text>
</comment>
<keyword evidence="4" id="KW-0732">Signal</keyword>
<evidence type="ECO:0000259" key="5">
    <source>
        <dbReference type="Pfam" id="PF00080"/>
    </source>
</evidence>
<gene>
    <name evidence="6" type="ORF">SAMN02983003_0397</name>
</gene>
<feature type="compositionally biased region" description="Polar residues" evidence="3">
    <location>
        <begin position="27"/>
        <end position="39"/>
    </location>
</feature>
<sequence>MRLATFAALPALMLAAGLAGPALAQTSTTTETAPLNSTEAPHAAGHAATDTPEQAMDRPTAAATLIGLDGETIGSAQFMETPHGVVIRLTVEGLEAGERAIHLHENGECDAAGGFESAGGHFNPTGAAHGYLNADGPHAGDMPNQFISESGTLDINIFNPLIKVVAGEDNSPDDGRSAITGTDVSTAIMIHDHADDYMTDPAGDAGGRIACGVIELAPPFG</sequence>
<feature type="chain" id="PRO_5013244723" description="Superoxide dismutase [Cu-Zn]" evidence="4">
    <location>
        <begin position="25"/>
        <end position="221"/>
    </location>
</feature>
<keyword evidence="2" id="KW-0479">Metal-binding</keyword>